<proteinExistence type="predicted"/>
<accession>A0A090D1U0</accession>
<dbReference type="RefSeq" id="WP_041017174.1">
    <property type="nucleotide sequence ID" value="NZ_CCEJ010000003.1"/>
</dbReference>
<dbReference type="STRING" id="1437425.CSEC_0916"/>
<evidence type="ECO:0000313" key="2">
    <source>
        <dbReference type="Proteomes" id="UP000031552"/>
    </source>
</evidence>
<reference evidence="1" key="2">
    <citation type="submission" date="2014-09" db="EMBL/GenBank/DDBJ databases">
        <title>Criblamydia sequanensis harbors a mega-plasmid encoding arsenite resistance.</title>
        <authorList>
            <person name="Bertelli C."/>
            <person name="Goesmann A."/>
            <person name="Greub G."/>
        </authorList>
    </citation>
    <scope>NUCLEOTIDE SEQUENCE [LARGE SCALE GENOMIC DNA]</scope>
    <source>
        <strain evidence="1">CRIB-18</strain>
    </source>
</reference>
<dbReference type="Proteomes" id="UP000031552">
    <property type="component" value="Unassembled WGS sequence"/>
</dbReference>
<sequence length="106" mass="11689">MLLGKANNIDVISEGGIVLVISLKAGCLTLLKMSLKKQPYQFEISELNMMYEGNQITIDNQGALRVKNSLGGSMNFYDSYFTAKPFSNTFCLKIHSEGKIEGFGVN</sequence>
<dbReference type="EMBL" id="CCEJ010000003">
    <property type="protein sequence ID" value="CDR33743.1"/>
    <property type="molecule type" value="Genomic_DNA"/>
</dbReference>
<keyword evidence="2" id="KW-1185">Reference proteome</keyword>
<organism evidence="1 2">
    <name type="scientific">Candidatus Criblamydia sequanensis CRIB-18</name>
    <dbReference type="NCBI Taxonomy" id="1437425"/>
    <lineage>
        <taxon>Bacteria</taxon>
        <taxon>Pseudomonadati</taxon>
        <taxon>Chlamydiota</taxon>
        <taxon>Chlamydiia</taxon>
        <taxon>Parachlamydiales</taxon>
        <taxon>Candidatus Criblamydiaceae</taxon>
        <taxon>Candidatus Criblamydia</taxon>
    </lineage>
</organism>
<comment type="caution">
    <text evidence="1">The sequence shown here is derived from an EMBL/GenBank/DDBJ whole genome shotgun (WGS) entry which is preliminary data.</text>
</comment>
<name>A0A090D1U0_9BACT</name>
<reference evidence="1" key="1">
    <citation type="submission" date="2013-12" db="EMBL/GenBank/DDBJ databases">
        <authorList>
            <person name="Linke B."/>
        </authorList>
    </citation>
    <scope>NUCLEOTIDE SEQUENCE [LARGE SCALE GENOMIC DNA]</scope>
    <source>
        <strain evidence="1">CRIB-18</strain>
    </source>
</reference>
<evidence type="ECO:0000313" key="1">
    <source>
        <dbReference type="EMBL" id="CDR33743.1"/>
    </source>
</evidence>
<dbReference type="AlphaFoldDB" id="A0A090D1U0"/>
<protein>
    <submittedName>
        <fullName evidence="1">Uncharacterized protein</fullName>
    </submittedName>
</protein>
<gene>
    <name evidence="1" type="ORF">CSEC_0916</name>
</gene>